<feature type="transmembrane region" description="Helical" evidence="6">
    <location>
        <begin position="379"/>
        <end position="401"/>
    </location>
</feature>
<feature type="compositionally biased region" description="Low complexity" evidence="5">
    <location>
        <begin position="361"/>
        <end position="370"/>
    </location>
</feature>
<dbReference type="InterPro" id="IPR008266">
    <property type="entry name" value="Tyr_kinase_AS"/>
</dbReference>
<gene>
    <name evidence="8" type="ORF">AKJ09_02859</name>
</gene>
<evidence type="ECO:0000313" key="9">
    <source>
        <dbReference type="Proteomes" id="UP000064967"/>
    </source>
</evidence>
<keyword evidence="2" id="KW-0547">Nucleotide-binding</keyword>
<sequence length="509" mass="54144">MQGRRIDRYILGPEIAVGGMASVHLARMLGKGGFGKTVAMKRLHAQYGRAPEFVTLFQDEARVTSGLTHPNVVMTLDVLEDDDELYLVMEYVHGAALSQILRPRQGQAPPPLRIAVGIVAAMLDGLHAAHEATDENGVPLDIIHRDVSPQNVLVTFQGVAKIADFGIAKAAGRVHSTDDGSLKGKAGYMAPEQLLGLEVTTRTDLYASGIVLWETLTGKRLIDFKSMAENLRAVLELEVEPPSSLRAEVPDTLDQVVMRAVQRDPSERFSSAKEMALALRKASDAAHAAEIGDWLCAERHELLEMRELALSELQRAMGSAGDIPAGFESAPSLRVSVPHIPTGPTMPSRKDDAPAPRDPSSDPAYLAAAAQPPPPTRRFFPVLTVAFVVGVAGLLIFLLTWTPSSLGPSGTVREEREAVSSSSPAVSASSSASSASSAWGEESPPTPRPSVAIDPPASAERPNRPAPSSTSSTAKPRPMASASASASRKCRIVPSMDSTGHTKFTEVCP</sequence>
<proteinExistence type="predicted"/>
<keyword evidence="4" id="KW-0067">ATP-binding</keyword>
<dbReference type="SUPFAM" id="SSF56112">
    <property type="entry name" value="Protein kinase-like (PK-like)"/>
    <property type="match status" value="1"/>
</dbReference>
<feature type="compositionally biased region" description="Low complexity" evidence="5">
    <location>
        <begin position="466"/>
        <end position="487"/>
    </location>
</feature>
<dbReference type="InterPro" id="IPR000719">
    <property type="entry name" value="Prot_kinase_dom"/>
</dbReference>
<organism evidence="8 9">
    <name type="scientific">Labilithrix luteola</name>
    <dbReference type="NCBI Taxonomy" id="1391654"/>
    <lineage>
        <taxon>Bacteria</taxon>
        <taxon>Pseudomonadati</taxon>
        <taxon>Myxococcota</taxon>
        <taxon>Polyangia</taxon>
        <taxon>Polyangiales</taxon>
        <taxon>Labilitrichaceae</taxon>
        <taxon>Labilithrix</taxon>
    </lineage>
</organism>
<evidence type="ECO:0000256" key="6">
    <source>
        <dbReference type="SAM" id="Phobius"/>
    </source>
</evidence>
<evidence type="ECO:0000256" key="5">
    <source>
        <dbReference type="SAM" id="MobiDB-lite"/>
    </source>
</evidence>
<accession>A0A0K1PRM1</accession>
<name>A0A0K1PRM1_9BACT</name>
<dbReference type="Proteomes" id="UP000064967">
    <property type="component" value="Chromosome"/>
</dbReference>
<dbReference type="KEGG" id="llu:AKJ09_02859"/>
<keyword evidence="3 8" id="KW-0418">Kinase</keyword>
<dbReference type="RefSeq" id="WP_146647518.1">
    <property type="nucleotide sequence ID" value="NZ_CP012333.1"/>
</dbReference>
<dbReference type="Pfam" id="PF00069">
    <property type="entry name" value="Pkinase"/>
    <property type="match status" value="1"/>
</dbReference>
<dbReference type="AlphaFoldDB" id="A0A0K1PRM1"/>
<reference evidence="8 9" key="1">
    <citation type="submission" date="2015-08" db="EMBL/GenBank/DDBJ databases">
        <authorList>
            <person name="Babu N.S."/>
            <person name="Beckwith C.J."/>
            <person name="Beseler K.G."/>
            <person name="Brison A."/>
            <person name="Carone J.V."/>
            <person name="Caskin T.P."/>
            <person name="Diamond M."/>
            <person name="Durham M.E."/>
            <person name="Foxe J.M."/>
            <person name="Go M."/>
            <person name="Henderson B.A."/>
            <person name="Jones I.B."/>
            <person name="McGettigan J.A."/>
            <person name="Micheletti S.J."/>
            <person name="Nasrallah M.E."/>
            <person name="Ortiz D."/>
            <person name="Piller C.R."/>
            <person name="Privatt S.R."/>
            <person name="Schneider S.L."/>
            <person name="Sharp S."/>
            <person name="Smith T.C."/>
            <person name="Stanton J.D."/>
            <person name="Ullery H.E."/>
            <person name="Wilson R.J."/>
            <person name="Serrano M.G."/>
            <person name="Buck G."/>
            <person name="Lee V."/>
            <person name="Wang Y."/>
            <person name="Carvalho R."/>
            <person name="Voegtly L."/>
            <person name="Shi R."/>
            <person name="Duckworth R."/>
            <person name="Johnson A."/>
            <person name="Loviza R."/>
            <person name="Walstead R."/>
            <person name="Shah Z."/>
            <person name="Kiflezghi M."/>
            <person name="Wade K."/>
            <person name="Ball S.L."/>
            <person name="Bradley K.W."/>
            <person name="Asai D.J."/>
            <person name="Bowman C.A."/>
            <person name="Russell D.A."/>
            <person name="Pope W.H."/>
            <person name="Jacobs-Sera D."/>
            <person name="Hendrix R.W."/>
            <person name="Hatfull G.F."/>
        </authorList>
    </citation>
    <scope>NUCLEOTIDE SEQUENCE [LARGE SCALE GENOMIC DNA]</scope>
    <source>
        <strain evidence="8 9">DSM 27648</strain>
    </source>
</reference>
<dbReference type="PROSITE" id="PS50011">
    <property type="entry name" value="PROTEIN_KINASE_DOM"/>
    <property type="match status" value="1"/>
</dbReference>
<keyword evidence="8" id="KW-0723">Serine/threonine-protein kinase</keyword>
<dbReference type="PROSITE" id="PS00109">
    <property type="entry name" value="PROTEIN_KINASE_TYR"/>
    <property type="match status" value="1"/>
</dbReference>
<dbReference type="PATRIC" id="fig|1391654.3.peg.2893"/>
<feature type="region of interest" description="Disordered" evidence="5">
    <location>
        <begin position="406"/>
        <end position="509"/>
    </location>
</feature>
<evidence type="ECO:0000256" key="1">
    <source>
        <dbReference type="ARBA" id="ARBA00022679"/>
    </source>
</evidence>
<keyword evidence="6" id="KW-1133">Transmembrane helix</keyword>
<dbReference type="STRING" id="1391654.AKJ09_02859"/>
<dbReference type="Gene3D" id="3.30.200.20">
    <property type="entry name" value="Phosphorylase Kinase, domain 1"/>
    <property type="match status" value="1"/>
</dbReference>
<dbReference type="GO" id="GO:0004674">
    <property type="term" value="F:protein serine/threonine kinase activity"/>
    <property type="evidence" value="ECO:0007669"/>
    <property type="project" value="UniProtKB-KW"/>
</dbReference>
<dbReference type="PANTHER" id="PTHR43289">
    <property type="entry name" value="MITOGEN-ACTIVATED PROTEIN KINASE KINASE KINASE 20-RELATED"/>
    <property type="match status" value="1"/>
</dbReference>
<dbReference type="CDD" id="cd14014">
    <property type="entry name" value="STKc_PknB_like"/>
    <property type="match status" value="1"/>
</dbReference>
<dbReference type="EMBL" id="CP012333">
    <property type="protein sequence ID" value="AKU96195.1"/>
    <property type="molecule type" value="Genomic_DNA"/>
</dbReference>
<keyword evidence="9" id="KW-1185">Reference proteome</keyword>
<feature type="region of interest" description="Disordered" evidence="5">
    <location>
        <begin position="334"/>
        <end position="371"/>
    </location>
</feature>
<evidence type="ECO:0000256" key="2">
    <source>
        <dbReference type="ARBA" id="ARBA00022741"/>
    </source>
</evidence>
<dbReference type="PANTHER" id="PTHR43289:SF6">
    <property type="entry name" value="SERINE_THREONINE-PROTEIN KINASE NEKL-3"/>
    <property type="match status" value="1"/>
</dbReference>
<evidence type="ECO:0000313" key="8">
    <source>
        <dbReference type="EMBL" id="AKU96195.1"/>
    </source>
</evidence>
<dbReference type="InterPro" id="IPR011009">
    <property type="entry name" value="Kinase-like_dom_sf"/>
</dbReference>
<dbReference type="OrthoDB" id="9801841at2"/>
<dbReference type="GO" id="GO:0005524">
    <property type="term" value="F:ATP binding"/>
    <property type="evidence" value="ECO:0007669"/>
    <property type="project" value="UniProtKB-KW"/>
</dbReference>
<evidence type="ECO:0000256" key="3">
    <source>
        <dbReference type="ARBA" id="ARBA00022777"/>
    </source>
</evidence>
<keyword evidence="6" id="KW-0472">Membrane</keyword>
<dbReference type="Gene3D" id="1.10.510.10">
    <property type="entry name" value="Transferase(Phosphotransferase) domain 1"/>
    <property type="match status" value="1"/>
</dbReference>
<protein>
    <submittedName>
        <fullName evidence="8">Serine/threonine protein kinase</fullName>
    </submittedName>
</protein>
<keyword evidence="6" id="KW-0812">Transmembrane</keyword>
<evidence type="ECO:0000259" key="7">
    <source>
        <dbReference type="PROSITE" id="PS50011"/>
    </source>
</evidence>
<evidence type="ECO:0000256" key="4">
    <source>
        <dbReference type="ARBA" id="ARBA00022840"/>
    </source>
</evidence>
<feature type="domain" description="Protein kinase" evidence="7">
    <location>
        <begin position="9"/>
        <end position="303"/>
    </location>
</feature>
<keyword evidence="1" id="KW-0808">Transferase</keyword>
<feature type="compositionally biased region" description="Low complexity" evidence="5">
    <location>
        <begin position="419"/>
        <end position="438"/>
    </location>
</feature>